<evidence type="ECO:0000256" key="6">
    <source>
        <dbReference type="ARBA" id="ARBA00023136"/>
    </source>
</evidence>
<feature type="transmembrane region" description="Helical" evidence="7">
    <location>
        <begin position="124"/>
        <end position="140"/>
    </location>
</feature>
<dbReference type="SUPFAM" id="SSF144091">
    <property type="entry name" value="Rhomboid-like"/>
    <property type="match status" value="1"/>
</dbReference>
<dbReference type="Pfam" id="PF01694">
    <property type="entry name" value="Rhomboid"/>
    <property type="match status" value="1"/>
</dbReference>
<dbReference type="Gene3D" id="1.20.1540.10">
    <property type="entry name" value="Rhomboid-like"/>
    <property type="match status" value="1"/>
</dbReference>
<dbReference type="OrthoDB" id="26567at2157"/>
<comment type="similarity">
    <text evidence="2">Belongs to the peptidase S54 family.</text>
</comment>
<feature type="domain" description="Peptidase S54 rhomboid" evidence="8">
    <location>
        <begin position="33"/>
        <end position="142"/>
    </location>
</feature>
<dbReference type="InterPro" id="IPR050925">
    <property type="entry name" value="Rhomboid_protease_S54"/>
</dbReference>
<keyword evidence="6 7" id="KW-0472">Membrane</keyword>
<sequence length="168" mass="18928">MILILTAIATSLQFFYPEIINMLSRNPNALLAGQWWRLISPIFINPEGWSQIIFNFSALIFLGIIVEKFYGSFRWLIFYFTAGFTGEIAGYFWQPYSRGSSVAIMGLLGALLVWIILNRRSAPVQIQIWGPVGLIFAVILTFSHNIHGPPILMGALIALLVLQSKMHP</sequence>
<feature type="transmembrane region" description="Helical" evidence="7">
    <location>
        <begin position="48"/>
        <end position="66"/>
    </location>
</feature>
<dbReference type="InterPro" id="IPR035952">
    <property type="entry name" value="Rhomboid-like_sf"/>
</dbReference>
<protein>
    <recommendedName>
        <fullName evidence="8">Peptidase S54 rhomboid domain-containing protein</fullName>
    </recommendedName>
</protein>
<dbReference type="AlphaFoldDB" id="A0A2A2H4D4"/>
<dbReference type="GO" id="GO:0004252">
    <property type="term" value="F:serine-type endopeptidase activity"/>
    <property type="evidence" value="ECO:0007669"/>
    <property type="project" value="InterPro"/>
</dbReference>
<evidence type="ECO:0000259" key="8">
    <source>
        <dbReference type="Pfam" id="PF01694"/>
    </source>
</evidence>
<dbReference type="GO" id="GO:0016020">
    <property type="term" value="C:membrane"/>
    <property type="evidence" value="ECO:0007669"/>
    <property type="project" value="UniProtKB-SubCell"/>
</dbReference>
<name>A0A2A2H4D4_METBR</name>
<feature type="transmembrane region" description="Helical" evidence="7">
    <location>
        <begin position="73"/>
        <end position="93"/>
    </location>
</feature>
<reference evidence="9 10" key="1">
    <citation type="journal article" date="2017" name="BMC Genomics">
        <title>Genomic analysis of methanogenic archaea reveals a shift towards energy conservation.</title>
        <authorList>
            <person name="Gilmore S.P."/>
            <person name="Henske J.K."/>
            <person name="Sexton J.A."/>
            <person name="Solomon K.V."/>
            <person name="Seppala S."/>
            <person name="Yoo J.I."/>
            <person name="Huyett L.M."/>
            <person name="Pressman A."/>
            <person name="Cogan J.Z."/>
            <person name="Kivenson V."/>
            <person name="Peng X."/>
            <person name="Tan Y."/>
            <person name="Valentine D.L."/>
            <person name="O'Malley M.A."/>
        </authorList>
    </citation>
    <scope>NUCLEOTIDE SEQUENCE [LARGE SCALE GENOMIC DNA]</scope>
    <source>
        <strain evidence="9 10">M.o.H.</strain>
    </source>
</reference>
<comment type="caution">
    <text evidence="9">The sequence shown here is derived from an EMBL/GenBank/DDBJ whole genome shotgun (WGS) entry which is preliminary data.</text>
</comment>
<accession>A0A2A2H4D4</accession>
<evidence type="ECO:0000256" key="1">
    <source>
        <dbReference type="ARBA" id="ARBA00004141"/>
    </source>
</evidence>
<dbReference type="RefSeq" id="WP_069585307.1">
    <property type="nucleotide sequence ID" value="NZ_LMVM01000023.1"/>
</dbReference>
<keyword evidence="4" id="KW-0378">Hydrolase</keyword>
<evidence type="ECO:0000256" key="4">
    <source>
        <dbReference type="ARBA" id="ARBA00022801"/>
    </source>
</evidence>
<evidence type="ECO:0000313" key="10">
    <source>
        <dbReference type="Proteomes" id="UP000217784"/>
    </source>
</evidence>
<dbReference type="InterPro" id="IPR022764">
    <property type="entry name" value="Peptidase_S54_rhomboid_dom"/>
</dbReference>
<dbReference type="EMBL" id="LMVM01000023">
    <property type="protein sequence ID" value="PAV04262.1"/>
    <property type="molecule type" value="Genomic_DNA"/>
</dbReference>
<comment type="subcellular location">
    <subcellularLocation>
        <location evidence="1">Membrane</location>
        <topology evidence="1">Multi-pass membrane protein</topology>
    </subcellularLocation>
</comment>
<gene>
    <name evidence="9" type="ORF">ASJ80_05265</name>
</gene>
<evidence type="ECO:0000256" key="7">
    <source>
        <dbReference type="SAM" id="Phobius"/>
    </source>
</evidence>
<dbReference type="Proteomes" id="UP000217784">
    <property type="component" value="Unassembled WGS sequence"/>
</dbReference>
<dbReference type="PANTHER" id="PTHR43731:SF14">
    <property type="entry name" value="PRESENILIN-ASSOCIATED RHOMBOID-LIKE PROTEIN, MITOCHONDRIAL"/>
    <property type="match status" value="1"/>
</dbReference>
<dbReference type="PANTHER" id="PTHR43731">
    <property type="entry name" value="RHOMBOID PROTEASE"/>
    <property type="match status" value="1"/>
</dbReference>
<evidence type="ECO:0000256" key="2">
    <source>
        <dbReference type="ARBA" id="ARBA00009045"/>
    </source>
</evidence>
<keyword evidence="3 7" id="KW-0812">Transmembrane</keyword>
<evidence type="ECO:0000313" key="9">
    <source>
        <dbReference type="EMBL" id="PAV04262.1"/>
    </source>
</evidence>
<proteinExistence type="inferred from homology"/>
<feature type="transmembrane region" description="Helical" evidence="7">
    <location>
        <begin position="99"/>
        <end position="117"/>
    </location>
</feature>
<evidence type="ECO:0000256" key="3">
    <source>
        <dbReference type="ARBA" id="ARBA00022692"/>
    </source>
</evidence>
<organism evidence="9 10">
    <name type="scientific">Methanobacterium bryantii</name>
    <dbReference type="NCBI Taxonomy" id="2161"/>
    <lineage>
        <taxon>Archaea</taxon>
        <taxon>Methanobacteriati</taxon>
        <taxon>Methanobacteriota</taxon>
        <taxon>Methanomada group</taxon>
        <taxon>Methanobacteria</taxon>
        <taxon>Methanobacteriales</taxon>
        <taxon>Methanobacteriaceae</taxon>
        <taxon>Methanobacterium</taxon>
    </lineage>
</organism>
<evidence type="ECO:0000256" key="5">
    <source>
        <dbReference type="ARBA" id="ARBA00022989"/>
    </source>
</evidence>
<keyword evidence="10" id="KW-1185">Reference proteome</keyword>
<keyword evidence="5 7" id="KW-1133">Transmembrane helix</keyword>